<dbReference type="SUPFAM" id="SSF110087">
    <property type="entry name" value="DR1885-like metal-binding protein"/>
    <property type="match status" value="1"/>
</dbReference>
<comment type="caution">
    <text evidence="1">The sequence shown here is derived from an EMBL/GenBank/DDBJ whole genome shotgun (WGS) entry which is preliminary data.</text>
</comment>
<name>A0Y8G3_9GAMM</name>
<evidence type="ECO:0000313" key="2">
    <source>
        <dbReference type="Proteomes" id="UP000004931"/>
    </source>
</evidence>
<organism evidence="1 2">
    <name type="scientific">marine gamma proteobacterium HTCC2143</name>
    <dbReference type="NCBI Taxonomy" id="247633"/>
    <lineage>
        <taxon>Bacteria</taxon>
        <taxon>Pseudomonadati</taxon>
        <taxon>Pseudomonadota</taxon>
        <taxon>Gammaproteobacteria</taxon>
        <taxon>Cellvibrionales</taxon>
        <taxon>Spongiibacteraceae</taxon>
        <taxon>BD1-7 clade</taxon>
    </lineage>
</organism>
<evidence type="ECO:0008006" key="3">
    <source>
        <dbReference type="Google" id="ProtNLM"/>
    </source>
</evidence>
<dbReference type="eggNOG" id="COG2847">
    <property type="taxonomic scope" value="Bacteria"/>
</dbReference>
<dbReference type="Gene3D" id="2.60.40.1890">
    <property type="entry name" value="PCu(A)C copper chaperone"/>
    <property type="match status" value="1"/>
</dbReference>
<dbReference type="STRING" id="247633.GP2143_14216"/>
<dbReference type="EMBL" id="AAVT01000001">
    <property type="protein sequence ID" value="EAW32417.1"/>
    <property type="molecule type" value="Genomic_DNA"/>
</dbReference>
<dbReference type="PANTHER" id="PTHR36302">
    <property type="entry name" value="BLR7088 PROTEIN"/>
    <property type="match status" value="1"/>
</dbReference>
<dbReference type="Proteomes" id="UP000004931">
    <property type="component" value="Unassembled WGS sequence"/>
</dbReference>
<reference evidence="1 2" key="1">
    <citation type="journal article" date="2010" name="J. Bacteriol.">
        <title>Genome sequence of the oligotrophic marine Gammaproteobacterium HTCC2143, isolated from the Oregon Coast.</title>
        <authorList>
            <person name="Oh H.M."/>
            <person name="Kang I."/>
            <person name="Ferriera S."/>
            <person name="Giovannoni S.J."/>
            <person name="Cho J.C."/>
        </authorList>
    </citation>
    <scope>NUCLEOTIDE SEQUENCE [LARGE SCALE GENOMIC DNA]</scope>
    <source>
        <strain evidence="1 2">HTCC2143</strain>
    </source>
</reference>
<dbReference type="AlphaFoldDB" id="A0Y8G3"/>
<dbReference type="InterPro" id="IPR036182">
    <property type="entry name" value="PCuAC_sf"/>
</dbReference>
<dbReference type="Pfam" id="PF04314">
    <property type="entry name" value="PCuAC"/>
    <property type="match status" value="1"/>
</dbReference>
<dbReference type="PANTHER" id="PTHR36302:SF1">
    <property type="entry name" value="COPPER CHAPERONE PCU(A)C"/>
    <property type="match status" value="1"/>
</dbReference>
<dbReference type="InterPro" id="IPR007410">
    <property type="entry name" value="LpqE-like"/>
</dbReference>
<gene>
    <name evidence="1" type="ORF">GP2143_14216</name>
</gene>
<sequence length="174" mass="18381">MRRINNNLGLLWSVLVWGVMVVMSVSAVAESEGPLVVHSAWVPQAPPNIGVMAGYMSVVNVSSDPIVIAGLSSSAYEEVQMHQSLVEDGISTMAEVKSVVVGPGARIEFSPGGLHLMLIAPVSTDSSADTVPMTLHLADGGWIHFTLDIVAKTARPEVDVSDAHDHSMHAHHGS</sequence>
<accession>A0Y8G3</accession>
<proteinExistence type="predicted"/>
<keyword evidence="2" id="KW-1185">Reference proteome</keyword>
<dbReference type="OrthoDB" id="9796962at2"/>
<evidence type="ECO:0000313" key="1">
    <source>
        <dbReference type="EMBL" id="EAW32417.1"/>
    </source>
</evidence>
<protein>
    <recommendedName>
        <fullName evidence="3">Copper chaperone PCu(A)C</fullName>
    </recommendedName>
</protein>
<dbReference type="InterPro" id="IPR058248">
    <property type="entry name" value="Lxx211020-like"/>
</dbReference>